<gene>
    <name evidence="3" type="ORF">AKO1_008589</name>
</gene>
<dbReference type="Proteomes" id="UP001431209">
    <property type="component" value="Unassembled WGS sequence"/>
</dbReference>
<feature type="transmembrane region" description="Helical" evidence="2">
    <location>
        <begin position="62"/>
        <end position="86"/>
    </location>
</feature>
<keyword evidence="4" id="KW-1185">Reference proteome</keyword>
<evidence type="ECO:0000313" key="3">
    <source>
        <dbReference type="EMBL" id="KAL0478326.1"/>
    </source>
</evidence>
<dbReference type="AlphaFoldDB" id="A0AAW2YNE1"/>
<dbReference type="EMBL" id="JAOPGA020000365">
    <property type="protein sequence ID" value="KAL0478326.1"/>
    <property type="molecule type" value="Genomic_DNA"/>
</dbReference>
<proteinExistence type="predicted"/>
<evidence type="ECO:0000256" key="2">
    <source>
        <dbReference type="SAM" id="Phobius"/>
    </source>
</evidence>
<protein>
    <submittedName>
        <fullName evidence="3">Heptaprenyl diphosphate synthase component 2</fullName>
    </submittedName>
</protein>
<keyword evidence="2" id="KW-1133">Transmembrane helix</keyword>
<comment type="caution">
    <text evidence="3">The sequence shown here is derived from an EMBL/GenBank/DDBJ whole genome shotgun (WGS) entry which is preliminary data.</text>
</comment>
<organism evidence="3 4">
    <name type="scientific">Acrasis kona</name>
    <dbReference type="NCBI Taxonomy" id="1008807"/>
    <lineage>
        <taxon>Eukaryota</taxon>
        <taxon>Discoba</taxon>
        <taxon>Heterolobosea</taxon>
        <taxon>Tetramitia</taxon>
        <taxon>Eutetramitia</taxon>
        <taxon>Acrasidae</taxon>
        <taxon>Acrasis</taxon>
    </lineage>
</organism>
<name>A0AAW2YNE1_9EUKA</name>
<evidence type="ECO:0000256" key="1">
    <source>
        <dbReference type="SAM" id="MobiDB-lite"/>
    </source>
</evidence>
<sequence>MEEDKPHTPRSSDSTNNESNNQNSDIELRDVDQRIEMSFDDEDEDLMLKELEQPKQRKAPAFVSYLVLAFLISLVFANLGGMAFWYNKNAVSTTTTIDQKVYIAYLYHNPTLVNSTQLTKWNNKGWNVTLIDENTSKKHPYYNLIQESVNPQLLNDTLQTQRLHSLLGASIVGGGLLSDLEAEPIDTKQLNLDDEFKVIQAGKFYIYGTSLGFNNYIAQIISKNSTVCFE</sequence>
<keyword evidence="2" id="KW-0472">Membrane</keyword>
<feature type="compositionally biased region" description="Polar residues" evidence="1">
    <location>
        <begin position="9"/>
        <end position="25"/>
    </location>
</feature>
<reference evidence="3 4" key="1">
    <citation type="submission" date="2024-03" db="EMBL/GenBank/DDBJ databases">
        <title>The Acrasis kona genome and developmental transcriptomes reveal deep origins of eukaryotic multicellular pathways.</title>
        <authorList>
            <person name="Sheikh S."/>
            <person name="Fu C.-J."/>
            <person name="Brown M.W."/>
            <person name="Baldauf S.L."/>
        </authorList>
    </citation>
    <scope>NUCLEOTIDE SEQUENCE [LARGE SCALE GENOMIC DNA]</scope>
    <source>
        <strain evidence="3 4">ATCC MYA-3509</strain>
    </source>
</reference>
<evidence type="ECO:0000313" key="4">
    <source>
        <dbReference type="Proteomes" id="UP001431209"/>
    </source>
</evidence>
<accession>A0AAW2YNE1</accession>
<keyword evidence="2" id="KW-0812">Transmembrane</keyword>
<feature type="region of interest" description="Disordered" evidence="1">
    <location>
        <begin position="1"/>
        <end position="31"/>
    </location>
</feature>